<dbReference type="Pfam" id="PF02626">
    <property type="entry name" value="CT_A_B"/>
    <property type="match status" value="1"/>
</dbReference>
<dbReference type="PANTHER" id="PTHR43309">
    <property type="entry name" value="5-OXOPROLINASE SUBUNIT C"/>
    <property type="match status" value="1"/>
</dbReference>
<dbReference type="InterPro" id="IPR029000">
    <property type="entry name" value="Cyclophilin-like_dom_sf"/>
</dbReference>
<proteinExistence type="predicted"/>
<dbReference type="PANTHER" id="PTHR43309:SF5">
    <property type="entry name" value="5-OXOPROLINASE SUBUNIT C"/>
    <property type="match status" value="1"/>
</dbReference>
<dbReference type="InterPro" id="IPR003778">
    <property type="entry name" value="CT_A_B"/>
</dbReference>
<comment type="caution">
    <text evidence="5">The sequence shown here is derived from an EMBL/GenBank/DDBJ whole genome shotgun (WGS) entry which is preliminary data.</text>
</comment>
<organism evidence="5 6">
    <name type="scientific">Pontibacillus litoralis JSM 072002</name>
    <dbReference type="NCBI Taxonomy" id="1385512"/>
    <lineage>
        <taxon>Bacteria</taxon>
        <taxon>Bacillati</taxon>
        <taxon>Bacillota</taxon>
        <taxon>Bacilli</taxon>
        <taxon>Bacillales</taxon>
        <taxon>Bacillaceae</taxon>
        <taxon>Pontibacillus</taxon>
    </lineage>
</organism>
<accession>A0A0A5G6S3</accession>
<sequence>MILIHKPGMLTTIQDKGRYGFQKQGIIVSGAMDQTAHRIANLLVGNSEDCATIEATIAGPKLEFEQDALISLCGGEFNPSIDGHRVKQWCPVIVRKGSVLTFGQAKNGCRCYLAVAGGIQVDVVMGSRSTYLRAGIGGKDGRGLRAGDRLPIGTPASYLQLYIDEIKNKSFISLPWSVTHAFRTKVQNNQPVRVMISHEYHLFSKKSQQAFFNEPFTISSQSDRMGYRLNGPTLPLAEEQSMLSEAVVFGTIQVPSNGEPIVLLADRQTTGGYPRIAQIASVDLPIFAQLKPGATITFHEITLEEAQRLYMDRERAIKHLTRAITLQYQSRIR</sequence>
<dbReference type="Proteomes" id="UP000030401">
    <property type="component" value="Unassembled WGS sequence"/>
</dbReference>
<dbReference type="Gene3D" id="2.40.100.10">
    <property type="entry name" value="Cyclophilin-like"/>
    <property type="match status" value="1"/>
</dbReference>
<gene>
    <name evidence="5" type="ORF">N784_03165</name>
</gene>
<keyword evidence="3" id="KW-0067">ATP-binding</keyword>
<evidence type="ECO:0000259" key="4">
    <source>
        <dbReference type="SMART" id="SM00797"/>
    </source>
</evidence>
<name>A0A0A5G6S3_9BACI</name>
<dbReference type="EMBL" id="AVPG01000010">
    <property type="protein sequence ID" value="KGX86868.1"/>
    <property type="molecule type" value="Genomic_DNA"/>
</dbReference>
<dbReference type="AlphaFoldDB" id="A0A0A5G6S3"/>
<dbReference type="RefSeq" id="WP_036833987.1">
    <property type="nucleotide sequence ID" value="NZ_AVPG01000010.1"/>
</dbReference>
<dbReference type="NCBIfam" id="TIGR00724">
    <property type="entry name" value="urea_amlyse_rel"/>
    <property type="match status" value="1"/>
</dbReference>
<evidence type="ECO:0000256" key="3">
    <source>
        <dbReference type="ARBA" id="ARBA00022840"/>
    </source>
</evidence>
<dbReference type="GO" id="GO:0016787">
    <property type="term" value="F:hydrolase activity"/>
    <property type="evidence" value="ECO:0007669"/>
    <property type="project" value="UniProtKB-KW"/>
</dbReference>
<evidence type="ECO:0000256" key="2">
    <source>
        <dbReference type="ARBA" id="ARBA00022801"/>
    </source>
</evidence>
<protein>
    <submittedName>
        <fullName evidence="5">KipI antagonist</fullName>
    </submittedName>
</protein>
<keyword evidence="2" id="KW-0378">Hydrolase</keyword>
<reference evidence="5 6" key="1">
    <citation type="submission" date="2013-08" db="EMBL/GenBank/DDBJ databases">
        <authorList>
            <person name="Huang J."/>
            <person name="Wang G."/>
        </authorList>
    </citation>
    <scope>NUCLEOTIDE SEQUENCE [LARGE SCALE GENOMIC DNA]</scope>
    <source>
        <strain evidence="5 6">JSM 072002</strain>
    </source>
</reference>
<dbReference type="SMART" id="SM00797">
    <property type="entry name" value="AHS2"/>
    <property type="match status" value="1"/>
</dbReference>
<dbReference type="eggNOG" id="COG1984">
    <property type="taxonomic scope" value="Bacteria"/>
</dbReference>
<evidence type="ECO:0000313" key="6">
    <source>
        <dbReference type="Proteomes" id="UP000030401"/>
    </source>
</evidence>
<keyword evidence="1" id="KW-0547">Nucleotide-binding</keyword>
<dbReference type="SUPFAM" id="SSF50891">
    <property type="entry name" value="Cyclophilin-like"/>
    <property type="match status" value="1"/>
</dbReference>
<feature type="domain" description="Carboxyltransferase" evidence="4">
    <location>
        <begin position="23"/>
        <end position="316"/>
    </location>
</feature>
<evidence type="ECO:0000256" key="1">
    <source>
        <dbReference type="ARBA" id="ARBA00022741"/>
    </source>
</evidence>
<keyword evidence="6" id="KW-1185">Reference proteome</keyword>
<dbReference type="STRING" id="1385512.N784_03165"/>
<dbReference type="GO" id="GO:0005524">
    <property type="term" value="F:ATP binding"/>
    <property type="evidence" value="ECO:0007669"/>
    <property type="project" value="UniProtKB-KW"/>
</dbReference>
<dbReference type="InterPro" id="IPR052708">
    <property type="entry name" value="PxpC"/>
</dbReference>
<evidence type="ECO:0000313" key="5">
    <source>
        <dbReference type="EMBL" id="KGX86868.1"/>
    </source>
</evidence>